<dbReference type="AlphaFoldDB" id="A0A0G0RPK6"/>
<organism evidence="1 2">
    <name type="scientific">Candidatus Woesebacteria bacterium GW2011_GWF1_40_24</name>
    <dbReference type="NCBI Taxonomy" id="1618601"/>
    <lineage>
        <taxon>Bacteria</taxon>
        <taxon>Candidatus Woeseibacteriota</taxon>
    </lineage>
</organism>
<protein>
    <submittedName>
        <fullName evidence="1">Uncharacterized protein</fullName>
    </submittedName>
</protein>
<proteinExistence type="predicted"/>
<name>A0A0G0RPK6_9BACT</name>
<sequence length="61" mass="6529">MITGPADIVVGLVEAEEVAGFQEKAGAKCSKQFAATAEKNARYLSDRQTANRFIAVSVLKK</sequence>
<comment type="caution">
    <text evidence="1">The sequence shown here is derived from an EMBL/GenBank/DDBJ whole genome shotgun (WGS) entry which is preliminary data.</text>
</comment>
<accession>A0A0G0RPK6</accession>
<dbReference type="Proteomes" id="UP000034627">
    <property type="component" value="Unassembled WGS sequence"/>
</dbReference>
<evidence type="ECO:0000313" key="2">
    <source>
        <dbReference type="Proteomes" id="UP000034627"/>
    </source>
</evidence>
<evidence type="ECO:0000313" key="1">
    <source>
        <dbReference type="EMBL" id="KKR54428.1"/>
    </source>
</evidence>
<gene>
    <name evidence="1" type="ORF">UT93_C0038G0002</name>
</gene>
<reference evidence="1 2" key="1">
    <citation type="journal article" date="2015" name="Nature">
        <title>rRNA introns, odd ribosomes, and small enigmatic genomes across a large radiation of phyla.</title>
        <authorList>
            <person name="Brown C.T."/>
            <person name="Hug L.A."/>
            <person name="Thomas B.C."/>
            <person name="Sharon I."/>
            <person name="Castelle C.J."/>
            <person name="Singh A."/>
            <person name="Wilkins M.J."/>
            <person name="Williams K.H."/>
            <person name="Banfield J.F."/>
        </authorList>
    </citation>
    <scope>NUCLEOTIDE SEQUENCE [LARGE SCALE GENOMIC DNA]</scope>
</reference>
<dbReference type="EMBL" id="LBYR01000038">
    <property type="protein sequence ID" value="KKR54428.1"/>
    <property type="molecule type" value="Genomic_DNA"/>
</dbReference>